<dbReference type="EMBL" id="KV417644">
    <property type="protein sequence ID" value="KZP12680.1"/>
    <property type="molecule type" value="Genomic_DNA"/>
</dbReference>
<name>A0A166BIL1_9AGAM</name>
<dbReference type="AlphaFoldDB" id="A0A166BIL1"/>
<dbReference type="Proteomes" id="UP000076532">
    <property type="component" value="Unassembled WGS sequence"/>
</dbReference>
<feature type="region of interest" description="Disordered" evidence="1">
    <location>
        <begin position="48"/>
        <end position="91"/>
    </location>
</feature>
<gene>
    <name evidence="2" type="ORF">FIBSPDRAFT_936808</name>
</gene>
<feature type="compositionally biased region" description="Basic and acidic residues" evidence="1">
    <location>
        <begin position="48"/>
        <end position="64"/>
    </location>
</feature>
<organism evidence="2 3">
    <name type="scientific">Athelia psychrophila</name>
    <dbReference type="NCBI Taxonomy" id="1759441"/>
    <lineage>
        <taxon>Eukaryota</taxon>
        <taxon>Fungi</taxon>
        <taxon>Dikarya</taxon>
        <taxon>Basidiomycota</taxon>
        <taxon>Agaricomycotina</taxon>
        <taxon>Agaricomycetes</taxon>
        <taxon>Agaricomycetidae</taxon>
        <taxon>Atheliales</taxon>
        <taxon>Atheliaceae</taxon>
        <taxon>Athelia</taxon>
    </lineage>
</organism>
<proteinExistence type="predicted"/>
<sequence length="123" mass="13785">MCALPVATANMNDIFSKPGIGRCLCHELSTDRARAIVSRERLGESREVETVAKRKEHEDGAYRKESKRKTHQNNRIAEVSERQNTNATHSRHFRLRGTGGWEASPLPNICQHTGAITALTGYK</sequence>
<accession>A0A166BIL1</accession>
<protein>
    <submittedName>
        <fullName evidence="2">Uncharacterized protein</fullName>
    </submittedName>
</protein>
<reference evidence="2 3" key="1">
    <citation type="journal article" date="2016" name="Mol. Biol. Evol.">
        <title>Comparative Genomics of Early-Diverging Mushroom-Forming Fungi Provides Insights into the Origins of Lignocellulose Decay Capabilities.</title>
        <authorList>
            <person name="Nagy L.G."/>
            <person name="Riley R."/>
            <person name="Tritt A."/>
            <person name="Adam C."/>
            <person name="Daum C."/>
            <person name="Floudas D."/>
            <person name="Sun H."/>
            <person name="Yadav J.S."/>
            <person name="Pangilinan J."/>
            <person name="Larsson K.H."/>
            <person name="Matsuura K."/>
            <person name="Barry K."/>
            <person name="Labutti K."/>
            <person name="Kuo R."/>
            <person name="Ohm R.A."/>
            <person name="Bhattacharya S.S."/>
            <person name="Shirouzu T."/>
            <person name="Yoshinaga Y."/>
            <person name="Martin F.M."/>
            <person name="Grigoriev I.V."/>
            <person name="Hibbett D.S."/>
        </authorList>
    </citation>
    <scope>NUCLEOTIDE SEQUENCE [LARGE SCALE GENOMIC DNA]</scope>
    <source>
        <strain evidence="2 3">CBS 109695</strain>
    </source>
</reference>
<evidence type="ECO:0000256" key="1">
    <source>
        <dbReference type="SAM" id="MobiDB-lite"/>
    </source>
</evidence>
<keyword evidence="3" id="KW-1185">Reference proteome</keyword>
<evidence type="ECO:0000313" key="3">
    <source>
        <dbReference type="Proteomes" id="UP000076532"/>
    </source>
</evidence>
<evidence type="ECO:0000313" key="2">
    <source>
        <dbReference type="EMBL" id="KZP12680.1"/>
    </source>
</evidence>